<dbReference type="Pfam" id="PF00561">
    <property type="entry name" value="Abhydrolase_1"/>
    <property type="match status" value="1"/>
</dbReference>
<comment type="caution">
    <text evidence="3">The sequence shown here is derived from an EMBL/GenBank/DDBJ whole genome shotgun (WGS) entry which is preliminary data.</text>
</comment>
<evidence type="ECO:0000259" key="2">
    <source>
        <dbReference type="Pfam" id="PF00561"/>
    </source>
</evidence>
<keyword evidence="1" id="KW-0472">Membrane</keyword>
<evidence type="ECO:0000313" key="4">
    <source>
        <dbReference type="Proteomes" id="UP001597417"/>
    </source>
</evidence>
<reference evidence="4" key="1">
    <citation type="journal article" date="2019" name="Int. J. Syst. Evol. Microbiol.">
        <title>The Global Catalogue of Microorganisms (GCM) 10K type strain sequencing project: providing services to taxonomists for standard genome sequencing and annotation.</title>
        <authorList>
            <consortium name="The Broad Institute Genomics Platform"/>
            <consortium name="The Broad Institute Genome Sequencing Center for Infectious Disease"/>
            <person name="Wu L."/>
            <person name="Ma J."/>
        </authorList>
    </citation>
    <scope>NUCLEOTIDE SEQUENCE [LARGE SCALE GENOMIC DNA]</scope>
    <source>
        <strain evidence="4">CGMCC 4.7645</strain>
    </source>
</reference>
<dbReference type="Gene3D" id="3.40.50.1820">
    <property type="entry name" value="alpha/beta hydrolase"/>
    <property type="match status" value="1"/>
</dbReference>
<dbReference type="PANTHER" id="PTHR43194:SF2">
    <property type="entry name" value="PEROXISOMAL MEMBRANE PROTEIN LPX1"/>
    <property type="match status" value="1"/>
</dbReference>
<feature type="transmembrane region" description="Helical" evidence="1">
    <location>
        <begin position="28"/>
        <end position="44"/>
    </location>
</feature>
<feature type="domain" description="AB hydrolase-1" evidence="2">
    <location>
        <begin position="116"/>
        <end position="234"/>
    </location>
</feature>
<dbReference type="RefSeq" id="WP_378268309.1">
    <property type="nucleotide sequence ID" value="NZ_JBHUKR010000017.1"/>
</dbReference>
<name>A0ABW5FZ00_9PSEU</name>
<keyword evidence="3" id="KW-0378">Hydrolase</keyword>
<sequence>MAVILAIVLVFLALTVLTDGRARGWLAWGITATLSLGVAALLAARDRKRQARHVLVQTGVAAALTASVCVPSVPTTWQYPPDLPGIATQHWTLSTGSRVAVYHYPPPPGVTPHPVPLLYLHGGPIRGIALIDHTFLRQLAERGFDVYAYEEAGGGRSDPIPMPDYSIDRSVRDFSAVLAHIPGGQADVLGFSAGAVVLTRALAAPSHIHRAVIAEPGPMDGPTAQLTGSPGHPTAAGIAPPPSGPHSITKPRYAVALGLVRSGVLSTQERMVGQAEVVNAFTPADLGSDTAASYCAKDADRIPVEDSDTNFSFNPLASLQVQDTIAHSPAITPPLGHSTVPAMLMIAECSHQLRQWETAVLAADPAITRTQYMTGVGHHIWNGLDDDNDRAATVITAFLDDQPAPLPNYPTATDIPAFLRDHR</sequence>
<organism evidence="3 4">
    <name type="scientific">Amycolatopsis pigmentata</name>
    <dbReference type="NCBI Taxonomy" id="450801"/>
    <lineage>
        <taxon>Bacteria</taxon>
        <taxon>Bacillati</taxon>
        <taxon>Actinomycetota</taxon>
        <taxon>Actinomycetes</taxon>
        <taxon>Pseudonocardiales</taxon>
        <taxon>Pseudonocardiaceae</taxon>
        <taxon>Amycolatopsis</taxon>
    </lineage>
</organism>
<dbReference type="GO" id="GO:0016787">
    <property type="term" value="F:hydrolase activity"/>
    <property type="evidence" value="ECO:0007669"/>
    <property type="project" value="UniProtKB-KW"/>
</dbReference>
<dbReference type="Proteomes" id="UP001597417">
    <property type="component" value="Unassembled WGS sequence"/>
</dbReference>
<keyword evidence="1" id="KW-1133">Transmembrane helix</keyword>
<dbReference type="InterPro" id="IPR000073">
    <property type="entry name" value="AB_hydrolase_1"/>
</dbReference>
<proteinExistence type="predicted"/>
<dbReference type="InterPro" id="IPR050228">
    <property type="entry name" value="Carboxylesterase_BioH"/>
</dbReference>
<gene>
    <name evidence="3" type="ORF">ACFSXZ_28530</name>
</gene>
<dbReference type="InterPro" id="IPR029058">
    <property type="entry name" value="AB_hydrolase_fold"/>
</dbReference>
<evidence type="ECO:0000313" key="3">
    <source>
        <dbReference type="EMBL" id="MFD2420285.1"/>
    </source>
</evidence>
<keyword evidence="1" id="KW-0812">Transmembrane</keyword>
<evidence type="ECO:0000256" key="1">
    <source>
        <dbReference type="SAM" id="Phobius"/>
    </source>
</evidence>
<dbReference type="PANTHER" id="PTHR43194">
    <property type="entry name" value="HYDROLASE ALPHA/BETA FOLD FAMILY"/>
    <property type="match status" value="1"/>
</dbReference>
<accession>A0ABW5FZ00</accession>
<dbReference type="SUPFAM" id="SSF53474">
    <property type="entry name" value="alpha/beta-Hydrolases"/>
    <property type="match status" value="1"/>
</dbReference>
<keyword evidence="4" id="KW-1185">Reference proteome</keyword>
<dbReference type="EMBL" id="JBHUKR010000017">
    <property type="protein sequence ID" value="MFD2420285.1"/>
    <property type="molecule type" value="Genomic_DNA"/>
</dbReference>
<protein>
    <submittedName>
        <fullName evidence="3">Alpha/beta fold hydrolase</fullName>
    </submittedName>
</protein>